<dbReference type="OrthoDB" id="9808413at2"/>
<evidence type="ECO:0000313" key="3">
    <source>
        <dbReference type="Proteomes" id="UP000251213"/>
    </source>
</evidence>
<dbReference type="Gene3D" id="2.40.33.20">
    <property type="entry name" value="PK beta-barrel domain-like"/>
    <property type="match status" value="1"/>
</dbReference>
<dbReference type="Pfam" id="PF03473">
    <property type="entry name" value="MOSC"/>
    <property type="match status" value="1"/>
</dbReference>
<feature type="domain" description="MOSC" evidence="1">
    <location>
        <begin position="11"/>
        <end position="168"/>
    </location>
</feature>
<protein>
    <submittedName>
        <fullName evidence="2">MOSC domain-containing protein</fullName>
    </submittedName>
</protein>
<dbReference type="PANTHER" id="PTHR36930">
    <property type="entry name" value="METAL-SULFUR CLUSTER BIOSYNTHESIS PROTEINS YUAD-RELATED"/>
    <property type="match status" value="1"/>
</dbReference>
<accession>A0A364K2S8</accession>
<dbReference type="PROSITE" id="PS51340">
    <property type="entry name" value="MOSC"/>
    <property type="match status" value="1"/>
</dbReference>
<dbReference type="GO" id="GO:0030170">
    <property type="term" value="F:pyridoxal phosphate binding"/>
    <property type="evidence" value="ECO:0007669"/>
    <property type="project" value="InterPro"/>
</dbReference>
<keyword evidence="3" id="KW-1185">Reference proteome</keyword>
<comment type="caution">
    <text evidence="2">The sequence shown here is derived from an EMBL/GenBank/DDBJ whole genome shotgun (WGS) entry which is preliminary data.</text>
</comment>
<organism evidence="2 3">
    <name type="scientific">Thermoflavimicrobium daqui</name>
    <dbReference type="NCBI Taxonomy" id="2137476"/>
    <lineage>
        <taxon>Bacteria</taxon>
        <taxon>Bacillati</taxon>
        <taxon>Bacillota</taxon>
        <taxon>Bacilli</taxon>
        <taxon>Bacillales</taxon>
        <taxon>Thermoactinomycetaceae</taxon>
        <taxon>Thermoflavimicrobium</taxon>
    </lineage>
</organism>
<evidence type="ECO:0000313" key="2">
    <source>
        <dbReference type="EMBL" id="RAL22728.1"/>
    </source>
</evidence>
<dbReference type="PANTHER" id="PTHR36930:SF1">
    <property type="entry name" value="MOSC DOMAIN-CONTAINING PROTEIN"/>
    <property type="match status" value="1"/>
</dbReference>
<sequence>MIADQTESFVTRRLEEADLTYGGIPGDRHFGITARADTRQPMYPKDTEIFNRRQISILSVEELDVIAKELGVKAILPEWLGANLLISGLSNLTQLTMGSRLLFPSGAGLVCMGENRPCRFPGEVIQKNLPMVPELEKKFVRAAYKKRGIVCLVERPGTIKPGDQIKILVNDFANPLQ</sequence>
<dbReference type="Proteomes" id="UP000251213">
    <property type="component" value="Unassembled WGS sequence"/>
</dbReference>
<dbReference type="RefSeq" id="WP_113659732.1">
    <property type="nucleotide sequence ID" value="NZ_KZ845670.1"/>
</dbReference>
<proteinExistence type="predicted"/>
<dbReference type="SUPFAM" id="SSF50800">
    <property type="entry name" value="PK beta-barrel domain-like"/>
    <property type="match status" value="1"/>
</dbReference>
<dbReference type="InterPro" id="IPR005302">
    <property type="entry name" value="MoCF_Sase_C"/>
</dbReference>
<dbReference type="AlphaFoldDB" id="A0A364K2S8"/>
<evidence type="ECO:0000259" key="1">
    <source>
        <dbReference type="PROSITE" id="PS51340"/>
    </source>
</evidence>
<gene>
    <name evidence="2" type="ORF">DL897_13435</name>
</gene>
<dbReference type="GO" id="GO:0003824">
    <property type="term" value="F:catalytic activity"/>
    <property type="evidence" value="ECO:0007669"/>
    <property type="project" value="InterPro"/>
</dbReference>
<dbReference type="EMBL" id="QJKK01000008">
    <property type="protein sequence ID" value="RAL22728.1"/>
    <property type="molecule type" value="Genomic_DNA"/>
</dbReference>
<dbReference type="InterPro" id="IPR052716">
    <property type="entry name" value="MOSC_domain"/>
</dbReference>
<dbReference type="InterPro" id="IPR011037">
    <property type="entry name" value="Pyrv_Knase-like_insert_dom_sf"/>
</dbReference>
<reference evidence="2 3" key="2">
    <citation type="submission" date="2018-06" db="EMBL/GenBank/DDBJ databases">
        <authorList>
            <person name="Zhirakovskaya E."/>
        </authorList>
    </citation>
    <scope>NUCLEOTIDE SEQUENCE [LARGE SCALE GENOMIC DNA]</scope>
    <source>
        <strain evidence="2 3">FBKL4.011</strain>
    </source>
</reference>
<name>A0A364K2S8_9BACL</name>
<reference evidence="2 3" key="1">
    <citation type="submission" date="2018-06" db="EMBL/GenBank/DDBJ databases">
        <title>Thermoflavimicrobium daqus sp. nov., a thermophilic microbe isolated from Moutai-flavour Daqu.</title>
        <authorList>
            <person name="Wang X."/>
            <person name="Zhou H."/>
        </authorList>
    </citation>
    <scope>NUCLEOTIDE SEQUENCE [LARGE SCALE GENOMIC DNA]</scope>
    <source>
        <strain evidence="2 3">FBKL4.011</strain>
    </source>
</reference>
<dbReference type="GO" id="GO:0030151">
    <property type="term" value="F:molybdenum ion binding"/>
    <property type="evidence" value="ECO:0007669"/>
    <property type="project" value="InterPro"/>
</dbReference>